<proteinExistence type="predicted"/>
<dbReference type="EMBL" id="BTSY01000005">
    <property type="protein sequence ID" value="GMT28593.1"/>
    <property type="molecule type" value="Genomic_DNA"/>
</dbReference>
<dbReference type="PANTHER" id="PTHR21196:SF1">
    <property type="entry name" value="U7 SNRNA-ASSOCIATED SM-LIKE PROTEIN LSM10"/>
    <property type="match status" value="1"/>
</dbReference>
<dbReference type="SUPFAM" id="SSF50182">
    <property type="entry name" value="Sm-like ribonucleoproteins"/>
    <property type="match status" value="1"/>
</dbReference>
<dbReference type="InterPro" id="IPR001163">
    <property type="entry name" value="Sm_dom_euk/arc"/>
</dbReference>
<dbReference type="Proteomes" id="UP001432322">
    <property type="component" value="Unassembled WGS sequence"/>
</dbReference>
<evidence type="ECO:0000313" key="3">
    <source>
        <dbReference type="Proteomes" id="UP001432322"/>
    </source>
</evidence>
<dbReference type="GO" id="GO:0071209">
    <property type="term" value="F:U7 snRNA binding"/>
    <property type="evidence" value="ECO:0007669"/>
    <property type="project" value="TreeGrafter"/>
</dbReference>
<dbReference type="GO" id="GO:0071254">
    <property type="term" value="C:cytoplasmic U snRNP body"/>
    <property type="evidence" value="ECO:0007669"/>
    <property type="project" value="TreeGrafter"/>
</dbReference>
<keyword evidence="3" id="KW-1185">Reference proteome</keyword>
<dbReference type="GO" id="GO:0006398">
    <property type="term" value="P:mRNA 3'-end processing by stem-loop binding and cleavage"/>
    <property type="evidence" value="ECO:0007669"/>
    <property type="project" value="TreeGrafter"/>
</dbReference>
<dbReference type="AlphaFoldDB" id="A0AAV5WAN6"/>
<gene>
    <name evidence="2" type="ORF">PFISCL1PPCAC_19890</name>
</gene>
<dbReference type="SMART" id="SM00651">
    <property type="entry name" value="Sm"/>
    <property type="match status" value="1"/>
</dbReference>
<dbReference type="Gene3D" id="2.30.30.100">
    <property type="match status" value="1"/>
</dbReference>
<protein>
    <recommendedName>
        <fullName evidence="1">Sm domain-containing protein</fullName>
    </recommendedName>
</protein>
<dbReference type="Pfam" id="PF01423">
    <property type="entry name" value="LSM"/>
    <property type="match status" value="1"/>
</dbReference>
<dbReference type="InterPro" id="IPR010920">
    <property type="entry name" value="LSM_dom_sf"/>
</dbReference>
<evidence type="ECO:0000259" key="1">
    <source>
        <dbReference type="SMART" id="SM00651"/>
    </source>
</evidence>
<dbReference type="InterPro" id="IPR052840">
    <property type="entry name" value="U7_snRNA_Sm-like"/>
</dbReference>
<organism evidence="2 3">
    <name type="scientific">Pristionchus fissidentatus</name>
    <dbReference type="NCBI Taxonomy" id="1538716"/>
    <lineage>
        <taxon>Eukaryota</taxon>
        <taxon>Metazoa</taxon>
        <taxon>Ecdysozoa</taxon>
        <taxon>Nematoda</taxon>
        <taxon>Chromadorea</taxon>
        <taxon>Rhabditida</taxon>
        <taxon>Rhabditina</taxon>
        <taxon>Diplogasteromorpha</taxon>
        <taxon>Diplogasteroidea</taxon>
        <taxon>Neodiplogasteridae</taxon>
        <taxon>Pristionchus</taxon>
    </lineage>
</organism>
<sequence>MNESKLMRQGLSSFLNGLVGEKILVELRGDKYINGILESCDCYINLRMRDVTMLEGAEVVALNKFFISGRHVRFIHMNAYADVVASVRKGLRINK</sequence>
<reference evidence="2" key="1">
    <citation type="submission" date="2023-10" db="EMBL/GenBank/DDBJ databases">
        <title>Genome assembly of Pristionchus species.</title>
        <authorList>
            <person name="Yoshida K."/>
            <person name="Sommer R.J."/>
        </authorList>
    </citation>
    <scope>NUCLEOTIDE SEQUENCE</scope>
    <source>
        <strain evidence="2">RS5133</strain>
    </source>
</reference>
<dbReference type="PANTHER" id="PTHR21196">
    <property type="entry name" value="U7 SNRNA-ASSOCIATED SM-LIKE PROTEIN LSM10"/>
    <property type="match status" value="1"/>
</dbReference>
<comment type="caution">
    <text evidence="2">The sequence shown here is derived from an EMBL/GenBank/DDBJ whole genome shotgun (WGS) entry which is preliminary data.</text>
</comment>
<evidence type="ECO:0000313" key="2">
    <source>
        <dbReference type="EMBL" id="GMT28593.1"/>
    </source>
</evidence>
<name>A0AAV5WAN6_9BILA</name>
<feature type="domain" description="Sm" evidence="1">
    <location>
        <begin position="13"/>
        <end position="77"/>
    </location>
</feature>
<dbReference type="GO" id="GO:0016604">
    <property type="term" value="C:nuclear body"/>
    <property type="evidence" value="ECO:0007669"/>
    <property type="project" value="TreeGrafter"/>
</dbReference>
<accession>A0AAV5WAN6</accession>
<dbReference type="GO" id="GO:0071208">
    <property type="term" value="F:histone pre-mRNA DCP binding"/>
    <property type="evidence" value="ECO:0007669"/>
    <property type="project" value="TreeGrafter"/>
</dbReference>